<accession>A0A398BGF1</accession>
<evidence type="ECO:0000313" key="3">
    <source>
        <dbReference type="EMBL" id="RID87758.1"/>
    </source>
</evidence>
<dbReference type="NCBIfam" id="TIGR02271">
    <property type="entry name" value="YsnF/AvaK domain"/>
    <property type="match status" value="1"/>
</dbReference>
<dbReference type="PANTHER" id="PTHR38463">
    <property type="entry name" value="STRESS RESPONSE PROTEIN YSNF"/>
    <property type="match status" value="1"/>
</dbReference>
<feature type="domain" description="DUF2382" evidence="2">
    <location>
        <begin position="3"/>
        <end position="77"/>
    </location>
</feature>
<keyword evidence="4" id="KW-1185">Reference proteome</keyword>
<organism evidence="3 4">
    <name type="scientific">Mesobacillus zeae</name>
    <dbReference type="NCBI Taxonomy" id="1917180"/>
    <lineage>
        <taxon>Bacteria</taxon>
        <taxon>Bacillati</taxon>
        <taxon>Bacillota</taxon>
        <taxon>Bacilli</taxon>
        <taxon>Bacillales</taxon>
        <taxon>Bacillaceae</taxon>
        <taxon>Mesobacillus</taxon>
    </lineage>
</organism>
<evidence type="ECO:0000259" key="2">
    <source>
        <dbReference type="Pfam" id="PF09557"/>
    </source>
</evidence>
<dbReference type="EMBL" id="QWVT01000008">
    <property type="protein sequence ID" value="RID87758.1"/>
    <property type="molecule type" value="Genomic_DNA"/>
</dbReference>
<feature type="compositionally biased region" description="Basic and acidic residues" evidence="1">
    <location>
        <begin position="63"/>
        <end position="74"/>
    </location>
</feature>
<dbReference type="InterPro" id="IPR019060">
    <property type="entry name" value="DUF2382"/>
</dbReference>
<evidence type="ECO:0000313" key="4">
    <source>
        <dbReference type="Proteomes" id="UP000265816"/>
    </source>
</evidence>
<reference evidence="3 4" key="1">
    <citation type="submission" date="2018-08" db="EMBL/GenBank/DDBJ databases">
        <title>Bacillus jemisoniae sp. nov., Bacillus chryseoplanitiae sp. nov., Bacillus resnikiae sp. nov., and Bacillus frankliniae sp. nov., isolated from Viking spacecraft and associated surfaces.</title>
        <authorList>
            <person name="Seuylemezian A."/>
            <person name="Vaishampayan P."/>
        </authorList>
    </citation>
    <scope>NUCLEOTIDE SEQUENCE [LARGE SCALE GENOMIC DNA]</scope>
    <source>
        <strain evidence="3 4">JJ-247</strain>
    </source>
</reference>
<dbReference type="PANTHER" id="PTHR38463:SF1">
    <property type="entry name" value="STRESS RESPONSE PROTEIN YSNF"/>
    <property type="match status" value="1"/>
</dbReference>
<dbReference type="Pfam" id="PF09557">
    <property type="entry name" value="DUF2382"/>
    <property type="match status" value="1"/>
</dbReference>
<sequence>MSLSREEVYVERRTVNEDDTGTGAILDGDETIWVPIMEEKVEVTKRPVVKEEHVIGKREVQETEQVKKNMKREEADIETDGSGIVKETDRNK</sequence>
<protein>
    <submittedName>
        <fullName evidence="3">YsnF/AvaK domain-containing protein</fullName>
    </submittedName>
</protein>
<gene>
    <name evidence="3" type="ORF">D1970_02625</name>
</gene>
<comment type="caution">
    <text evidence="3">The sequence shown here is derived from an EMBL/GenBank/DDBJ whole genome shotgun (WGS) entry which is preliminary data.</text>
</comment>
<name>A0A398BGF1_9BACI</name>
<dbReference type="Proteomes" id="UP000265816">
    <property type="component" value="Unassembled WGS sequence"/>
</dbReference>
<dbReference type="InterPro" id="IPR052967">
    <property type="entry name" value="Stress_Response_Assoc"/>
</dbReference>
<dbReference type="AlphaFoldDB" id="A0A398BGF1"/>
<dbReference type="RefSeq" id="WP_119111330.1">
    <property type="nucleotide sequence ID" value="NZ_CBCSEO010000001.1"/>
</dbReference>
<dbReference type="OrthoDB" id="2678178at2"/>
<evidence type="ECO:0000256" key="1">
    <source>
        <dbReference type="SAM" id="MobiDB-lite"/>
    </source>
</evidence>
<proteinExistence type="predicted"/>
<feature type="region of interest" description="Disordered" evidence="1">
    <location>
        <begin position="63"/>
        <end position="92"/>
    </location>
</feature>